<accession>A0A0E0CI26</accession>
<evidence type="ECO:0000256" key="2">
    <source>
        <dbReference type="ARBA" id="ARBA00023015"/>
    </source>
</evidence>
<feature type="domain" description="BHLH" evidence="5">
    <location>
        <begin position="440"/>
        <end position="489"/>
    </location>
</feature>
<dbReference type="Proteomes" id="UP000008021">
    <property type="component" value="Chromosome 2"/>
</dbReference>
<dbReference type="InterPro" id="IPR036638">
    <property type="entry name" value="HLH_DNA-bd_sf"/>
</dbReference>
<evidence type="ECO:0000256" key="4">
    <source>
        <dbReference type="SAM" id="MobiDB-lite"/>
    </source>
</evidence>
<dbReference type="GO" id="GO:0046983">
    <property type="term" value="F:protein dimerization activity"/>
    <property type="evidence" value="ECO:0007669"/>
    <property type="project" value="InterPro"/>
</dbReference>
<dbReference type="Pfam" id="PF23132">
    <property type="entry name" value="DUF7049"/>
    <property type="match status" value="1"/>
</dbReference>
<sequence length="699" mass="73290">MDTIFVLGQESRQRILHRAAARLPGCAYVCAWAPLPLPAAGLHHHQPPPPPPSSGGAAARLLYCVDGWLSGGEDGGGVRALFDAYRGSVCGAVTGCVPGWAYVGGGGAFMELSELELVASASLPVQQSFYQEAGIKVRNLFHNICFVRVVLAEKSRRMKLTWAILGGVQMAAFMGCESGEIEVGFSTAPAENYGGGAGGSLQASVEQVFSEDFFQQSLLEELLQLPPTRPSSSSSSLVGSPADGAASTSLLRTMTPMMASSSATPSPRELAAQVATTPSSSRLHPRPPAPHHVHVSPFSRHGGGVLHFPSAEADDAAMAQAMLDVISSPSTSSSAAALHAPWSSVKRRAQIIRSPPRGTPATTTAFRAYNAALAPRAAASRRPPGAPGQRMIKMGFSILRRMHMVRCSQERAAAASAAAAQRSGGDDDEDATAAPPPPTSSQLHHMISERRRRERLNESFEHLRGLLPPGSKKDKATVLAKTLEYMNLLIAQISELEAKNRALQTQIHQRANGSSSSRSSMIRTVNEVHHHHHHQWLAVAGAAGSPERVQVHVIGGGDHDGGTSTSSSSAPEVTVRVAVRARERGGADVSELVLRVLALLKAMGGFTVVAVDARQPGGGGNGGAAQASLTLRATVKVNQISLAPLLIALPYSDGAWGPPEKTQLENLTAPAGEFDEASLKEAVAKAVESLVAPPPPPPP</sequence>
<dbReference type="Pfam" id="PF23133">
    <property type="entry name" value="DUF7050"/>
    <property type="match status" value="2"/>
</dbReference>
<feature type="compositionally biased region" description="Low complexity" evidence="4">
    <location>
        <begin position="226"/>
        <end position="241"/>
    </location>
</feature>
<evidence type="ECO:0000256" key="3">
    <source>
        <dbReference type="ARBA" id="ARBA00023163"/>
    </source>
</evidence>
<dbReference type="Gramene" id="OMERI02G10300.1">
    <property type="protein sequence ID" value="OMERI02G10300.1"/>
    <property type="gene ID" value="OMERI02G10300"/>
</dbReference>
<feature type="compositionally biased region" description="Low complexity" evidence="4">
    <location>
        <begin position="257"/>
        <end position="267"/>
    </location>
</feature>
<dbReference type="InterPro" id="IPR044658">
    <property type="entry name" value="bHLH92/bHLH041-like"/>
</dbReference>
<protein>
    <recommendedName>
        <fullName evidence="5">BHLH domain-containing protein</fullName>
    </recommendedName>
</protein>
<dbReference type="InterPro" id="IPR011598">
    <property type="entry name" value="bHLH_dom"/>
</dbReference>
<feature type="region of interest" description="Disordered" evidence="4">
    <location>
        <begin position="226"/>
        <end position="245"/>
    </location>
</feature>
<feature type="region of interest" description="Disordered" evidence="4">
    <location>
        <begin position="415"/>
        <end position="447"/>
    </location>
</feature>
<reference evidence="6" key="2">
    <citation type="submission" date="2018-05" db="EMBL/GenBank/DDBJ databases">
        <title>OmerRS3 (Oryza meridionalis Reference Sequence Version 3).</title>
        <authorList>
            <person name="Zhang J."/>
            <person name="Kudrna D."/>
            <person name="Lee S."/>
            <person name="Talag J."/>
            <person name="Welchert J."/>
            <person name="Wing R.A."/>
        </authorList>
    </citation>
    <scope>NUCLEOTIDE SEQUENCE [LARGE SCALE GENOMIC DNA]</scope>
    <source>
        <strain evidence="6">cv. OR44</strain>
    </source>
</reference>
<keyword evidence="7" id="KW-1185">Reference proteome</keyword>
<organism evidence="6">
    <name type="scientific">Oryza meridionalis</name>
    <dbReference type="NCBI Taxonomy" id="40149"/>
    <lineage>
        <taxon>Eukaryota</taxon>
        <taxon>Viridiplantae</taxon>
        <taxon>Streptophyta</taxon>
        <taxon>Embryophyta</taxon>
        <taxon>Tracheophyta</taxon>
        <taxon>Spermatophyta</taxon>
        <taxon>Magnoliopsida</taxon>
        <taxon>Liliopsida</taxon>
        <taxon>Poales</taxon>
        <taxon>Poaceae</taxon>
        <taxon>BOP clade</taxon>
        <taxon>Oryzoideae</taxon>
        <taxon>Oryzeae</taxon>
        <taxon>Oryzinae</taxon>
        <taxon>Oryza</taxon>
    </lineage>
</organism>
<dbReference type="PROSITE" id="PS50888">
    <property type="entry name" value="BHLH"/>
    <property type="match status" value="1"/>
</dbReference>
<dbReference type="Pfam" id="PF00010">
    <property type="entry name" value="HLH"/>
    <property type="match status" value="1"/>
</dbReference>
<dbReference type="InterPro" id="IPR055477">
    <property type="entry name" value="DUF7049"/>
</dbReference>
<name>A0A0E0CI26_9ORYZ</name>
<comment type="similarity">
    <text evidence="1">Belongs to the bHLH protein family.</text>
</comment>
<dbReference type="AlphaFoldDB" id="A0A0E0CI26"/>
<dbReference type="InterPro" id="IPR045239">
    <property type="entry name" value="bHLH95_bHLH"/>
</dbReference>
<dbReference type="SUPFAM" id="SSF47459">
    <property type="entry name" value="HLH, helix-loop-helix DNA-binding domain"/>
    <property type="match status" value="1"/>
</dbReference>
<dbReference type="PANTHER" id="PTHR46665">
    <property type="entry name" value="TRANSCRIPTION FACTOR BHLH041-RELATED-RELATED"/>
    <property type="match status" value="1"/>
</dbReference>
<evidence type="ECO:0000313" key="6">
    <source>
        <dbReference type="EnsemblPlants" id="OMERI02G10300.1"/>
    </source>
</evidence>
<dbReference type="STRING" id="40149.A0A0E0CI26"/>
<keyword evidence="2" id="KW-0805">Transcription regulation</keyword>
<evidence type="ECO:0000256" key="1">
    <source>
        <dbReference type="ARBA" id="ARBA00005510"/>
    </source>
</evidence>
<dbReference type="CDD" id="cd11393">
    <property type="entry name" value="bHLH_AtbHLH_like"/>
    <property type="match status" value="1"/>
</dbReference>
<feature type="region of interest" description="Disordered" evidence="4">
    <location>
        <begin position="257"/>
        <end position="291"/>
    </location>
</feature>
<dbReference type="InterPro" id="IPR055478">
    <property type="entry name" value="DUF7050"/>
</dbReference>
<dbReference type="Gene3D" id="4.10.280.10">
    <property type="entry name" value="Helix-loop-helix DNA-binding domain"/>
    <property type="match status" value="1"/>
</dbReference>
<proteinExistence type="inferred from homology"/>
<dbReference type="PANTHER" id="PTHR46665:SF1">
    <property type="entry name" value="SPERMATOGENESIS- AND OOGENESIS-SPECIFIC BASIC HELIX-LOOP-HELIX-CONTAINING PROTEIN 1"/>
    <property type="match status" value="1"/>
</dbReference>
<dbReference type="SMART" id="SM00353">
    <property type="entry name" value="HLH"/>
    <property type="match status" value="1"/>
</dbReference>
<reference evidence="6" key="1">
    <citation type="submission" date="2015-04" db="UniProtKB">
        <authorList>
            <consortium name="EnsemblPlants"/>
        </authorList>
    </citation>
    <scope>IDENTIFICATION</scope>
</reference>
<evidence type="ECO:0000313" key="7">
    <source>
        <dbReference type="Proteomes" id="UP000008021"/>
    </source>
</evidence>
<evidence type="ECO:0000259" key="5">
    <source>
        <dbReference type="PROSITE" id="PS50888"/>
    </source>
</evidence>
<keyword evidence="3" id="KW-0804">Transcription</keyword>
<dbReference type="EnsemblPlants" id="OMERI02G10300.1">
    <property type="protein sequence ID" value="OMERI02G10300.1"/>
    <property type="gene ID" value="OMERI02G10300"/>
</dbReference>